<reference evidence="3" key="1">
    <citation type="journal article" date="2019" name="Int. J. Syst. Evol. Microbiol.">
        <title>The Global Catalogue of Microorganisms (GCM) 10K type strain sequencing project: providing services to taxonomists for standard genome sequencing and annotation.</title>
        <authorList>
            <consortium name="The Broad Institute Genomics Platform"/>
            <consortium name="The Broad Institute Genome Sequencing Center for Infectious Disease"/>
            <person name="Wu L."/>
            <person name="Ma J."/>
        </authorList>
    </citation>
    <scope>NUCLEOTIDE SEQUENCE [LARGE SCALE GENOMIC DNA]</scope>
    <source>
        <strain evidence="3">CGMCC 4.7317</strain>
    </source>
</reference>
<proteinExistence type="predicted"/>
<keyword evidence="3" id="KW-1185">Reference proteome</keyword>
<name>A0ABW1T0V2_9ACTN</name>
<dbReference type="PROSITE" id="PS51186">
    <property type="entry name" value="GNAT"/>
    <property type="match status" value="1"/>
</dbReference>
<gene>
    <name evidence="2" type="ORF">ACFQGU_10630</name>
</gene>
<evidence type="ECO:0000313" key="2">
    <source>
        <dbReference type="EMBL" id="MFC6238333.1"/>
    </source>
</evidence>
<organism evidence="2 3">
    <name type="scientific">Longivirga aurantiaca</name>
    <dbReference type="NCBI Taxonomy" id="1837743"/>
    <lineage>
        <taxon>Bacteria</taxon>
        <taxon>Bacillati</taxon>
        <taxon>Actinomycetota</taxon>
        <taxon>Actinomycetes</taxon>
        <taxon>Sporichthyales</taxon>
        <taxon>Sporichthyaceae</taxon>
        <taxon>Longivirga</taxon>
    </lineage>
</organism>
<keyword evidence="2" id="KW-0012">Acyltransferase</keyword>
<dbReference type="RefSeq" id="WP_386766456.1">
    <property type="nucleotide sequence ID" value="NZ_JBHSTI010000008.1"/>
</dbReference>
<protein>
    <submittedName>
        <fullName evidence="2">GNAT family N-acetyltransferase</fullName>
        <ecNumber evidence="2">2.3.-.-</ecNumber>
    </submittedName>
</protein>
<dbReference type="InterPro" id="IPR051531">
    <property type="entry name" value="N-acetyltransferase"/>
</dbReference>
<dbReference type="EC" id="2.3.-.-" evidence="2"/>
<sequence length="172" mass="18428">MTGYGTPSLGTARLALSPYTEDDRAAFVALLGQDSVTCYMGDGEPMTEVASVSMFTKVLDEIYPAGSWPIWCVREGGRLVGHAEVKPSPGERIDGWEVVYALDPSVWGRGLGTELVVALTAYAHDALGLVEVHATVDPANTASLDVLVRVGYIGLPDIDEDGELTRHLVHRS</sequence>
<dbReference type="InterPro" id="IPR016181">
    <property type="entry name" value="Acyl_CoA_acyltransferase"/>
</dbReference>
<dbReference type="InterPro" id="IPR000182">
    <property type="entry name" value="GNAT_dom"/>
</dbReference>
<evidence type="ECO:0000259" key="1">
    <source>
        <dbReference type="PROSITE" id="PS51186"/>
    </source>
</evidence>
<dbReference type="GO" id="GO:0016746">
    <property type="term" value="F:acyltransferase activity"/>
    <property type="evidence" value="ECO:0007669"/>
    <property type="project" value="UniProtKB-KW"/>
</dbReference>
<dbReference type="PANTHER" id="PTHR43792">
    <property type="entry name" value="GNAT FAMILY, PUTATIVE (AFU_ORTHOLOGUE AFUA_3G00765)-RELATED-RELATED"/>
    <property type="match status" value="1"/>
</dbReference>
<dbReference type="CDD" id="cd04301">
    <property type="entry name" value="NAT_SF"/>
    <property type="match status" value="1"/>
</dbReference>
<dbReference type="Gene3D" id="3.40.630.30">
    <property type="match status" value="1"/>
</dbReference>
<dbReference type="Proteomes" id="UP001596138">
    <property type="component" value="Unassembled WGS sequence"/>
</dbReference>
<dbReference type="EMBL" id="JBHSTI010000008">
    <property type="protein sequence ID" value="MFC6238333.1"/>
    <property type="molecule type" value="Genomic_DNA"/>
</dbReference>
<feature type="domain" description="N-acetyltransferase" evidence="1">
    <location>
        <begin position="14"/>
        <end position="172"/>
    </location>
</feature>
<dbReference type="PANTHER" id="PTHR43792:SF16">
    <property type="entry name" value="N-ACETYLTRANSFERASE DOMAIN-CONTAINING PROTEIN"/>
    <property type="match status" value="1"/>
</dbReference>
<evidence type="ECO:0000313" key="3">
    <source>
        <dbReference type="Proteomes" id="UP001596138"/>
    </source>
</evidence>
<keyword evidence="2" id="KW-0808">Transferase</keyword>
<accession>A0ABW1T0V2</accession>
<dbReference type="Pfam" id="PF13302">
    <property type="entry name" value="Acetyltransf_3"/>
    <property type="match status" value="1"/>
</dbReference>
<comment type="caution">
    <text evidence="2">The sequence shown here is derived from an EMBL/GenBank/DDBJ whole genome shotgun (WGS) entry which is preliminary data.</text>
</comment>
<dbReference type="SUPFAM" id="SSF55729">
    <property type="entry name" value="Acyl-CoA N-acyltransferases (Nat)"/>
    <property type="match status" value="1"/>
</dbReference>